<evidence type="ECO:0000256" key="6">
    <source>
        <dbReference type="PROSITE-ProRule" id="PRU00309"/>
    </source>
</evidence>
<keyword evidence="5 6" id="KW-0238">DNA-binding</keyword>
<dbReference type="Pfam" id="PF05485">
    <property type="entry name" value="THAP"/>
    <property type="match status" value="1"/>
</dbReference>
<feature type="region of interest" description="Disordered" evidence="7">
    <location>
        <begin position="122"/>
        <end position="146"/>
    </location>
</feature>
<sequence length="478" mass="54216">MAPCGSTCAVVGCTNNTRKLKDFMNGTCFQHKRTRLTCCCPAPYALHSMPKDETKTRAWLAALKLKNPPKRVYVCSYHFIDRKPTELNPNPELFLGYERQPVKKRRKLNRCNNLEVQANSRTSASTSDIEVQLEQQESHCSGDASSDTTIKSVTKCSVQTQWEDPALLHHGYAKLPTNSKEVRHQATQCSVAHNILLNDSDSLLYTGIPLETFNTLVSVLEQFAGSFKMSTRDQVLLTLMKLRLNLMIGDLSRRFFISESLSSKIISYWIDKLEEVLRNLIPWLPRETIRATMPLAFKTNYPKTTCILDCSESLLQKPKNLDSRGESYSHYYSHNTVKYLVSIAPCGLIMFISAAYGGRCSDKFITMDSGILEYLQPGDEVMADRGFTIRDILFERKVHLVIPSFTKKGAQLTEEQVTSTRRIANVRIHVERAIRRIKVFKILSQVVPISLVPKVDKILRICSALVNLRGDLIRDGEQ</sequence>
<dbReference type="PROSITE" id="PS50950">
    <property type="entry name" value="ZF_THAP"/>
    <property type="match status" value="1"/>
</dbReference>
<reference evidence="9" key="1">
    <citation type="journal article" date="2023" name="Front. Mar. Sci.">
        <title>A new Merluccius polli reference genome to investigate the effects of global change in West African waters.</title>
        <authorList>
            <person name="Mateo J.L."/>
            <person name="Blanco-Fernandez C."/>
            <person name="Garcia-Vazquez E."/>
            <person name="Machado-Schiaffino G."/>
        </authorList>
    </citation>
    <scope>NUCLEOTIDE SEQUENCE</scope>
    <source>
        <strain evidence="9">C29</strain>
        <tissue evidence="9">Fin</tissue>
    </source>
</reference>
<keyword evidence="3 6" id="KW-0863">Zinc-finger</keyword>
<dbReference type="EMBL" id="JAOPHQ010006551">
    <property type="protein sequence ID" value="KAK0131302.1"/>
    <property type="molecule type" value="Genomic_DNA"/>
</dbReference>
<comment type="caution">
    <text evidence="9">The sequence shown here is derived from an EMBL/GenBank/DDBJ whole genome shotgun (WGS) entry which is preliminary data.</text>
</comment>
<dbReference type="SUPFAM" id="SSF57716">
    <property type="entry name" value="Glucocorticoid receptor-like (DNA-binding domain)"/>
    <property type="match status" value="1"/>
</dbReference>
<keyword evidence="2" id="KW-0479">Metal-binding</keyword>
<evidence type="ECO:0000256" key="7">
    <source>
        <dbReference type="SAM" id="MobiDB-lite"/>
    </source>
</evidence>
<evidence type="ECO:0000256" key="2">
    <source>
        <dbReference type="ARBA" id="ARBA00022723"/>
    </source>
</evidence>
<organism evidence="9 10">
    <name type="scientific">Merluccius polli</name>
    <name type="common">Benguela hake</name>
    <name type="synonym">Merluccius cadenati</name>
    <dbReference type="NCBI Taxonomy" id="89951"/>
    <lineage>
        <taxon>Eukaryota</taxon>
        <taxon>Metazoa</taxon>
        <taxon>Chordata</taxon>
        <taxon>Craniata</taxon>
        <taxon>Vertebrata</taxon>
        <taxon>Euteleostomi</taxon>
        <taxon>Actinopterygii</taxon>
        <taxon>Neopterygii</taxon>
        <taxon>Teleostei</taxon>
        <taxon>Neoteleostei</taxon>
        <taxon>Acanthomorphata</taxon>
        <taxon>Zeiogadaria</taxon>
        <taxon>Gadariae</taxon>
        <taxon>Gadiformes</taxon>
        <taxon>Gadoidei</taxon>
        <taxon>Merlucciidae</taxon>
        <taxon>Merluccius</taxon>
    </lineage>
</organism>
<dbReference type="AlphaFoldDB" id="A0AA47NNZ9"/>
<feature type="domain" description="THAP-type" evidence="8">
    <location>
        <begin position="1"/>
        <end position="94"/>
    </location>
</feature>
<evidence type="ECO:0000256" key="4">
    <source>
        <dbReference type="ARBA" id="ARBA00022833"/>
    </source>
</evidence>
<evidence type="ECO:0000256" key="5">
    <source>
        <dbReference type="ARBA" id="ARBA00023125"/>
    </source>
</evidence>
<dbReference type="PANTHER" id="PTHR23080:SF143">
    <property type="entry name" value="SI:DKEY-56D12.4"/>
    <property type="match status" value="1"/>
</dbReference>
<dbReference type="GO" id="GO:0003677">
    <property type="term" value="F:DNA binding"/>
    <property type="evidence" value="ECO:0007669"/>
    <property type="project" value="UniProtKB-UniRule"/>
</dbReference>
<evidence type="ECO:0000256" key="3">
    <source>
        <dbReference type="ARBA" id="ARBA00022771"/>
    </source>
</evidence>
<dbReference type="GO" id="GO:0008270">
    <property type="term" value="F:zinc ion binding"/>
    <property type="evidence" value="ECO:0007669"/>
    <property type="project" value="UniProtKB-KW"/>
</dbReference>
<dbReference type="Proteomes" id="UP001174136">
    <property type="component" value="Unassembled WGS sequence"/>
</dbReference>
<gene>
    <name evidence="9" type="ORF">N1851_033988</name>
</gene>
<dbReference type="InterPro" id="IPR038441">
    <property type="entry name" value="THAP_Znf_sf"/>
</dbReference>
<evidence type="ECO:0000313" key="9">
    <source>
        <dbReference type="EMBL" id="KAK0131302.1"/>
    </source>
</evidence>
<evidence type="ECO:0000313" key="10">
    <source>
        <dbReference type="Proteomes" id="UP001174136"/>
    </source>
</evidence>
<keyword evidence="10" id="KW-1185">Reference proteome</keyword>
<name>A0AA47NNZ9_MERPO</name>
<dbReference type="Pfam" id="PF13613">
    <property type="entry name" value="HTH_Tnp_4"/>
    <property type="match status" value="1"/>
</dbReference>
<dbReference type="InterPro" id="IPR027806">
    <property type="entry name" value="HARBI1_dom"/>
</dbReference>
<dbReference type="InterPro" id="IPR006612">
    <property type="entry name" value="THAP_Znf"/>
</dbReference>
<comment type="cofactor">
    <cofactor evidence="1">
        <name>a divalent metal cation</name>
        <dbReference type="ChEBI" id="CHEBI:60240"/>
    </cofactor>
</comment>
<evidence type="ECO:0000256" key="1">
    <source>
        <dbReference type="ARBA" id="ARBA00001968"/>
    </source>
</evidence>
<dbReference type="Gene3D" id="6.20.210.20">
    <property type="entry name" value="THAP domain"/>
    <property type="match status" value="1"/>
</dbReference>
<proteinExistence type="predicted"/>
<dbReference type="PANTHER" id="PTHR23080">
    <property type="entry name" value="THAP DOMAIN PROTEIN"/>
    <property type="match status" value="1"/>
</dbReference>
<accession>A0AA47NNZ9</accession>
<dbReference type="Pfam" id="PF13359">
    <property type="entry name" value="DDE_Tnp_4"/>
    <property type="match status" value="1"/>
</dbReference>
<protein>
    <recommendedName>
        <fullName evidence="8">THAP-type domain-containing protein</fullName>
    </recommendedName>
</protein>
<evidence type="ECO:0000259" key="8">
    <source>
        <dbReference type="PROSITE" id="PS50950"/>
    </source>
</evidence>
<dbReference type="InterPro" id="IPR027805">
    <property type="entry name" value="Transposase_HTH_dom"/>
</dbReference>
<keyword evidence="4" id="KW-0862">Zinc</keyword>